<evidence type="ECO:0000259" key="2">
    <source>
        <dbReference type="Pfam" id="PF00188"/>
    </source>
</evidence>
<dbReference type="Pfam" id="PF00188">
    <property type="entry name" value="CAP"/>
    <property type="match status" value="1"/>
</dbReference>
<dbReference type="AlphaFoldDB" id="A0A316A6X3"/>
<dbReference type="EMBL" id="QGDQ01000011">
    <property type="protein sequence ID" value="PWJ53631.1"/>
    <property type="molecule type" value="Genomic_DNA"/>
</dbReference>
<comment type="caution">
    <text evidence="3">The sequence shown here is derived from an EMBL/GenBank/DDBJ whole genome shotgun (WGS) entry which is preliminary data.</text>
</comment>
<evidence type="ECO:0000313" key="4">
    <source>
        <dbReference type="Proteomes" id="UP000245469"/>
    </source>
</evidence>
<dbReference type="InterPro" id="IPR014044">
    <property type="entry name" value="CAP_dom"/>
</dbReference>
<dbReference type="SUPFAM" id="SSF55797">
    <property type="entry name" value="PR-1-like"/>
    <property type="match status" value="1"/>
</dbReference>
<sequence>MSARATVRRFAATGLAAALLAGGLGVAAVAPASAAPADCSYYGYNSRYDRQAVGLDYAEVKLFNDINAYRAANGLPALRLSNSLARPAMWASLDSAVRGFSPSNHVDSRGMNIPQRAQYCSGYTGPIGEINYWGWGSKYAGSNDAALAWWKQSPGHNAMLLSRNYTTMSVAWAYMGVNAEVRGHWTVNFGVS</sequence>
<feature type="chain" id="PRO_5016258693" evidence="1">
    <location>
        <begin position="35"/>
        <end position="192"/>
    </location>
</feature>
<dbReference type="CDD" id="cd05379">
    <property type="entry name" value="CAP_bacterial"/>
    <property type="match status" value="1"/>
</dbReference>
<evidence type="ECO:0000256" key="1">
    <source>
        <dbReference type="SAM" id="SignalP"/>
    </source>
</evidence>
<protein>
    <submittedName>
        <fullName evidence="3">Uncharacterized protein YkwD</fullName>
    </submittedName>
</protein>
<dbReference type="Gene3D" id="3.40.33.10">
    <property type="entry name" value="CAP"/>
    <property type="match status" value="1"/>
</dbReference>
<dbReference type="InterPro" id="IPR035940">
    <property type="entry name" value="CAP_sf"/>
</dbReference>
<feature type="domain" description="SCP" evidence="2">
    <location>
        <begin position="64"/>
        <end position="189"/>
    </location>
</feature>
<reference evidence="3 4" key="1">
    <citation type="submission" date="2018-03" db="EMBL/GenBank/DDBJ databases">
        <title>Genomic Encyclopedia of Archaeal and Bacterial Type Strains, Phase II (KMG-II): from individual species to whole genera.</title>
        <authorList>
            <person name="Goeker M."/>
        </authorList>
    </citation>
    <scope>NUCLEOTIDE SEQUENCE [LARGE SCALE GENOMIC DNA]</scope>
    <source>
        <strain evidence="3 4">DSM 44889</strain>
    </source>
</reference>
<name>A0A316A6X3_9ACTN</name>
<gene>
    <name evidence="3" type="ORF">BXY45_11134</name>
</gene>
<organism evidence="3 4">
    <name type="scientific">Quadrisphaera granulorum</name>
    <dbReference type="NCBI Taxonomy" id="317664"/>
    <lineage>
        <taxon>Bacteria</taxon>
        <taxon>Bacillati</taxon>
        <taxon>Actinomycetota</taxon>
        <taxon>Actinomycetes</taxon>
        <taxon>Kineosporiales</taxon>
        <taxon>Kineosporiaceae</taxon>
        <taxon>Quadrisphaera</taxon>
    </lineage>
</organism>
<proteinExistence type="predicted"/>
<dbReference type="RefSeq" id="WP_109774245.1">
    <property type="nucleotide sequence ID" value="NZ_QGDQ01000011.1"/>
</dbReference>
<feature type="signal peptide" evidence="1">
    <location>
        <begin position="1"/>
        <end position="34"/>
    </location>
</feature>
<accession>A0A316A6X3</accession>
<dbReference type="Proteomes" id="UP000245469">
    <property type="component" value="Unassembled WGS sequence"/>
</dbReference>
<keyword evidence="1" id="KW-0732">Signal</keyword>
<dbReference type="OrthoDB" id="68195at2"/>
<dbReference type="PANTHER" id="PTHR31157:SF1">
    <property type="entry name" value="SCP DOMAIN-CONTAINING PROTEIN"/>
    <property type="match status" value="1"/>
</dbReference>
<evidence type="ECO:0000313" key="3">
    <source>
        <dbReference type="EMBL" id="PWJ53631.1"/>
    </source>
</evidence>
<keyword evidence="4" id="KW-1185">Reference proteome</keyword>
<dbReference type="PANTHER" id="PTHR31157">
    <property type="entry name" value="SCP DOMAIN-CONTAINING PROTEIN"/>
    <property type="match status" value="1"/>
</dbReference>